<dbReference type="Proteomes" id="UP001141806">
    <property type="component" value="Unassembled WGS sequence"/>
</dbReference>
<protein>
    <submittedName>
        <fullName evidence="1">Uncharacterized protein</fullName>
    </submittedName>
</protein>
<dbReference type="InterPro" id="IPR050652">
    <property type="entry name" value="AN1_A20_ZnFinger"/>
</dbReference>
<accession>A0A9Q0QMN3</accession>
<gene>
    <name evidence="1" type="ORF">NE237_017189</name>
</gene>
<evidence type="ECO:0000313" key="2">
    <source>
        <dbReference type="Proteomes" id="UP001141806"/>
    </source>
</evidence>
<sequence length="126" mass="14124">MESTSIYGSQTARPFSRCCGSVVQYIVKETKATYKPREISLGRCGGTFCVVHRYSEKHEYSFDYRSAGRDAIAKANPINKRAEVVLESELRTETGSVKNRRAEVVLESELRTEAGSVKNRRAEAVL</sequence>
<dbReference type="Gene3D" id="4.10.1110.10">
    <property type="entry name" value="AN1-like Zinc finger"/>
    <property type="match status" value="1"/>
</dbReference>
<dbReference type="EMBL" id="JAMYWD010000007">
    <property type="protein sequence ID" value="KAJ4965340.1"/>
    <property type="molecule type" value="Genomic_DNA"/>
</dbReference>
<dbReference type="PANTHER" id="PTHR10634:SF149">
    <property type="entry name" value="AN1-TYPE DOMAIN-CONTAINING PROTEIN-RELATED"/>
    <property type="match status" value="1"/>
</dbReference>
<organism evidence="1 2">
    <name type="scientific">Protea cynaroides</name>
    <dbReference type="NCBI Taxonomy" id="273540"/>
    <lineage>
        <taxon>Eukaryota</taxon>
        <taxon>Viridiplantae</taxon>
        <taxon>Streptophyta</taxon>
        <taxon>Embryophyta</taxon>
        <taxon>Tracheophyta</taxon>
        <taxon>Spermatophyta</taxon>
        <taxon>Magnoliopsida</taxon>
        <taxon>Proteales</taxon>
        <taxon>Proteaceae</taxon>
        <taxon>Protea</taxon>
    </lineage>
</organism>
<evidence type="ECO:0000313" key="1">
    <source>
        <dbReference type="EMBL" id="KAJ4965340.1"/>
    </source>
</evidence>
<dbReference type="InterPro" id="IPR035896">
    <property type="entry name" value="AN1-like_Znf"/>
</dbReference>
<comment type="caution">
    <text evidence="1">The sequence shown here is derived from an EMBL/GenBank/DDBJ whole genome shotgun (WGS) entry which is preliminary data.</text>
</comment>
<dbReference type="SUPFAM" id="SSF118310">
    <property type="entry name" value="AN1-like Zinc finger"/>
    <property type="match status" value="1"/>
</dbReference>
<proteinExistence type="predicted"/>
<dbReference type="AlphaFoldDB" id="A0A9Q0QMN3"/>
<reference evidence="1" key="1">
    <citation type="journal article" date="2023" name="Plant J.">
        <title>The genome of the king protea, Protea cynaroides.</title>
        <authorList>
            <person name="Chang J."/>
            <person name="Duong T.A."/>
            <person name="Schoeman C."/>
            <person name="Ma X."/>
            <person name="Roodt D."/>
            <person name="Barker N."/>
            <person name="Li Z."/>
            <person name="Van de Peer Y."/>
            <person name="Mizrachi E."/>
        </authorList>
    </citation>
    <scope>NUCLEOTIDE SEQUENCE</scope>
    <source>
        <tissue evidence="1">Young leaves</tissue>
    </source>
</reference>
<keyword evidence="2" id="KW-1185">Reference proteome</keyword>
<dbReference type="PANTHER" id="PTHR10634">
    <property type="entry name" value="AN1-TYPE ZINC FINGER PROTEIN"/>
    <property type="match status" value="1"/>
</dbReference>
<dbReference type="OrthoDB" id="428577at2759"/>
<name>A0A9Q0QMN3_9MAGN</name>